<accession>A0ABW6C1V0</accession>
<evidence type="ECO:0000313" key="2">
    <source>
        <dbReference type="Proteomes" id="UP001597641"/>
    </source>
</evidence>
<dbReference type="Proteomes" id="UP001597641">
    <property type="component" value="Unassembled WGS sequence"/>
</dbReference>
<gene>
    <name evidence="1" type="ORF">ACFS7Z_22710</name>
</gene>
<protein>
    <submittedName>
        <fullName evidence="1">Uncharacterized protein</fullName>
    </submittedName>
</protein>
<proteinExistence type="predicted"/>
<dbReference type="Gene3D" id="2.60.120.430">
    <property type="entry name" value="Galactose-binding lectin"/>
    <property type="match status" value="1"/>
</dbReference>
<name>A0ABW6C1V0_9BACT</name>
<organism evidence="1 2">
    <name type="scientific">Pontibacter toksunensis</name>
    <dbReference type="NCBI Taxonomy" id="1332631"/>
    <lineage>
        <taxon>Bacteria</taxon>
        <taxon>Pseudomonadati</taxon>
        <taxon>Bacteroidota</taxon>
        <taxon>Cytophagia</taxon>
        <taxon>Cytophagales</taxon>
        <taxon>Hymenobacteraceae</taxon>
        <taxon>Pontibacter</taxon>
    </lineage>
</organism>
<dbReference type="RefSeq" id="WP_377490077.1">
    <property type="nucleotide sequence ID" value="NZ_JBHUOX010000025.1"/>
</dbReference>
<sequence>MKLAINQSVDCTVYAKQRWNSTGVQLEAGHTYSLEASGKWTDLTISSGPDGFTKWYMKWAEKRRRVKEANWFALIGTYGGDNPFIIGSGIQSLTAQVSVQLICFANDAEGFYWNNSGAVRLTVVRKS</sequence>
<dbReference type="EMBL" id="JBHUOX010000025">
    <property type="protein sequence ID" value="MFD3003191.1"/>
    <property type="molecule type" value="Genomic_DNA"/>
</dbReference>
<comment type="caution">
    <text evidence="1">The sequence shown here is derived from an EMBL/GenBank/DDBJ whole genome shotgun (WGS) entry which is preliminary data.</text>
</comment>
<reference evidence="2" key="1">
    <citation type="journal article" date="2019" name="Int. J. Syst. Evol. Microbiol.">
        <title>The Global Catalogue of Microorganisms (GCM) 10K type strain sequencing project: providing services to taxonomists for standard genome sequencing and annotation.</title>
        <authorList>
            <consortium name="The Broad Institute Genomics Platform"/>
            <consortium name="The Broad Institute Genome Sequencing Center for Infectious Disease"/>
            <person name="Wu L."/>
            <person name="Ma J."/>
        </authorList>
    </citation>
    <scope>NUCLEOTIDE SEQUENCE [LARGE SCALE GENOMIC DNA]</scope>
    <source>
        <strain evidence="2">KCTC 23984</strain>
    </source>
</reference>
<evidence type="ECO:0000313" key="1">
    <source>
        <dbReference type="EMBL" id="MFD3003191.1"/>
    </source>
</evidence>
<keyword evidence="2" id="KW-1185">Reference proteome</keyword>